<keyword evidence="4" id="KW-1185">Reference proteome</keyword>
<sequence>MRTFAEAWPDFAIVQRVAQLPWRHHIALIEKLDDAGARLWYAAATVESGWSRNVLVHHIDTRLRERSGKAISNFAAMLPPSDSDLAQQATRDPYVFDFVAMTNRHNERELESHLVTHVQKFLLELGQGFAFVGEQVRLQIGDEEFFADLLFYNFKLRCFVVIELKAVKFDPSYLGQLGMYMAALADLLAHPEDRPTIGLLLCKTRNDVAVEYALGGYSTPIGVAVWKSALEESLPEEFTASLPSIEDIEAELAGGGEDAPES</sequence>
<evidence type="ECO:0000313" key="4">
    <source>
        <dbReference type="Proteomes" id="UP001165368"/>
    </source>
</evidence>
<comment type="caution">
    <text evidence="3">The sequence shown here is derived from an EMBL/GenBank/DDBJ whole genome shotgun (WGS) entry which is preliminary data.</text>
</comment>
<reference evidence="3" key="1">
    <citation type="submission" date="2022-01" db="EMBL/GenBank/DDBJ databases">
        <authorList>
            <person name="Jo J.-H."/>
            <person name="Im W.-T."/>
        </authorList>
    </citation>
    <scope>NUCLEOTIDE SEQUENCE</scope>
    <source>
        <strain evidence="3">I2-34</strain>
    </source>
</reference>
<dbReference type="PANTHER" id="PTHR30547:SF5">
    <property type="entry name" value="NUCLEASE YHCG-RELATED"/>
    <property type="match status" value="1"/>
</dbReference>
<dbReference type="PANTHER" id="PTHR30547">
    <property type="entry name" value="UNCHARACTERIZED PROTEIN YHCG-RELATED"/>
    <property type="match status" value="1"/>
</dbReference>
<dbReference type="InterPro" id="IPR041527">
    <property type="entry name" value="YhcG_N"/>
</dbReference>
<name>A0ABS9L433_9MICC</name>
<accession>A0ABS9L433</accession>
<evidence type="ECO:0000313" key="3">
    <source>
        <dbReference type="EMBL" id="MCG2621407.1"/>
    </source>
</evidence>
<gene>
    <name evidence="3" type="ORF">LVY72_05690</name>
</gene>
<organism evidence="3 4">
    <name type="scientific">Arthrobacter hankyongi</name>
    <dbReference type="NCBI Taxonomy" id="2904801"/>
    <lineage>
        <taxon>Bacteria</taxon>
        <taxon>Bacillati</taxon>
        <taxon>Actinomycetota</taxon>
        <taxon>Actinomycetes</taxon>
        <taxon>Micrococcales</taxon>
        <taxon>Micrococcaceae</taxon>
        <taxon>Arthrobacter</taxon>
    </lineage>
</organism>
<evidence type="ECO:0000259" key="1">
    <source>
        <dbReference type="Pfam" id="PF06250"/>
    </source>
</evidence>
<feature type="domain" description="YhcG PDDEXK nuclease" evidence="1">
    <location>
        <begin position="87"/>
        <end position="243"/>
    </location>
</feature>
<dbReference type="Gene3D" id="3.40.1350.10">
    <property type="match status" value="1"/>
</dbReference>
<proteinExistence type="predicted"/>
<dbReference type="Pfam" id="PF17761">
    <property type="entry name" value="DUF1016_N"/>
    <property type="match status" value="1"/>
</dbReference>
<dbReference type="EMBL" id="JAKLTQ010000002">
    <property type="protein sequence ID" value="MCG2621407.1"/>
    <property type="molecule type" value="Genomic_DNA"/>
</dbReference>
<protein>
    <submittedName>
        <fullName evidence="3">PDDEXK nuclease domain-containing protein</fullName>
    </submittedName>
</protein>
<dbReference type="InterPro" id="IPR053148">
    <property type="entry name" value="PD-DEXK-like_domain"/>
</dbReference>
<dbReference type="Proteomes" id="UP001165368">
    <property type="component" value="Unassembled WGS sequence"/>
</dbReference>
<dbReference type="InterPro" id="IPR011856">
    <property type="entry name" value="tRNA_endonuc-like_dom_sf"/>
</dbReference>
<dbReference type="InterPro" id="IPR009362">
    <property type="entry name" value="YhcG_C"/>
</dbReference>
<evidence type="ECO:0000259" key="2">
    <source>
        <dbReference type="Pfam" id="PF17761"/>
    </source>
</evidence>
<dbReference type="Pfam" id="PF06250">
    <property type="entry name" value="YhcG_C"/>
    <property type="match status" value="1"/>
</dbReference>
<feature type="domain" description="YhcG N-terminal" evidence="2">
    <location>
        <begin position="1"/>
        <end position="66"/>
    </location>
</feature>